<evidence type="ECO:0000313" key="2">
    <source>
        <dbReference type="Proteomes" id="UP000274131"/>
    </source>
</evidence>
<gene>
    <name evidence="1" type="ORF">EVEC_LOCUS10644</name>
</gene>
<organism evidence="3">
    <name type="scientific">Enterobius vermicularis</name>
    <name type="common">Human pinworm</name>
    <dbReference type="NCBI Taxonomy" id="51028"/>
    <lineage>
        <taxon>Eukaryota</taxon>
        <taxon>Metazoa</taxon>
        <taxon>Ecdysozoa</taxon>
        <taxon>Nematoda</taxon>
        <taxon>Chromadorea</taxon>
        <taxon>Rhabditida</taxon>
        <taxon>Spirurina</taxon>
        <taxon>Oxyuridomorpha</taxon>
        <taxon>Oxyuroidea</taxon>
        <taxon>Oxyuridae</taxon>
        <taxon>Enterobius</taxon>
    </lineage>
</organism>
<dbReference type="EMBL" id="UXUI01011039">
    <property type="protein sequence ID" value="VDD95893.1"/>
    <property type="molecule type" value="Genomic_DNA"/>
</dbReference>
<evidence type="ECO:0000313" key="3">
    <source>
        <dbReference type="WBParaSite" id="EVEC_0001133801-mRNA-1"/>
    </source>
</evidence>
<dbReference type="Gene3D" id="2.30.30.140">
    <property type="match status" value="1"/>
</dbReference>
<reference evidence="3" key="1">
    <citation type="submission" date="2017-02" db="UniProtKB">
        <authorList>
            <consortium name="WormBaseParasite"/>
        </authorList>
    </citation>
    <scope>IDENTIFICATION</scope>
</reference>
<dbReference type="Proteomes" id="UP000274131">
    <property type="component" value="Unassembled WGS sequence"/>
</dbReference>
<sequence length="330" mass="37701">MKKREFFQEEIDQFYSENWDSAKYRIDSFKEGLCCIVYQNCPDHREHFYRAKVLRLKGAELVVSLIDYSKILPSVHRESARALEDGFLKVASFGIDISTEEFGIVTNKMDEIEKTFFELRDLFLNTKESVCAKITFENPDMTLFWSLLPHVEADFDHRIYFLEFLLAIFWSVDNSTAWLCWSREPSGIDEPCFLTMSIQSVSLNYGCPEEGAHVTLTPLVSSCTTKMEVSWLQLQPAVYALMINTEPGSAGKERTAVLRFAMVRLCVQYNENGIIECASLCPKNFRLSKGMFLFSAIGGSHDTNASVCNLPVVFQNGNLKNVDSRKLTRT</sequence>
<protein>
    <submittedName>
        <fullName evidence="3">Protein PBDC1</fullName>
    </submittedName>
</protein>
<reference evidence="1 2" key="2">
    <citation type="submission" date="2018-10" db="EMBL/GenBank/DDBJ databases">
        <authorList>
            <consortium name="Pathogen Informatics"/>
        </authorList>
    </citation>
    <scope>NUCLEOTIDE SEQUENCE [LARGE SCALE GENOMIC DNA]</scope>
</reference>
<dbReference type="AlphaFoldDB" id="A0A0N4VKF0"/>
<dbReference type="OrthoDB" id="5848770at2759"/>
<keyword evidence="2" id="KW-1185">Reference proteome</keyword>
<accession>A0A0N4VKF0</accession>
<proteinExistence type="predicted"/>
<dbReference type="WBParaSite" id="EVEC_0001133801-mRNA-1">
    <property type="protein sequence ID" value="EVEC_0001133801-mRNA-1"/>
    <property type="gene ID" value="EVEC_0001133801"/>
</dbReference>
<evidence type="ECO:0000313" key="1">
    <source>
        <dbReference type="EMBL" id="VDD95893.1"/>
    </source>
</evidence>
<name>A0A0N4VKF0_ENTVE</name>